<dbReference type="InterPro" id="IPR011004">
    <property type="entry name" value="Trimer_LpxA-like_sf"/>
</dbReference>
<evidence type="ECO:0000313" key="10">
    <source>
        <dbReference type="Proteomes" id="UP000231267"/>
    </source>
</evidence>
<evidence type="ECO:0000256" key="1">
    <source>
        <dbReference type="ARBA" id="ARBA00022516"/>
    </source>
</evidence>
<sequence length="354" mass="37931">MRMTLQEVADIVDGEIVGDKNVVVTGICGIKEAKTGDLTFIANSKYMPLIKNTRASAIITSRDIEKSAKPIIRTDNPSLAFAKMVSKMAPNDVDHPKGIDERAVIDKSVKFGKDVAIQPYVVIEKNAQIGDGTIIYAGTYVGANTVIGANCLIYPRVTIRERVNIGNNVTVHSGTVIGSDGFGFATVCGVHHKIPQIGVVIIEDDVSIGANVTIDRARFGRTFIGKGTKIDNLVQIAHNVEIGEHSIIVAQCGLSGSATVGKNVIIAGQSGVVGHITIGENSIIAAKSGVSKSLPAGSKVFGYPARPIAKMRRINACLTRLPDLFKFISFMEKKLKEHKILPEDFSYHGIPEND</sequence>
<dbReference type="PANTHER" id="PTHR43378:SF2">
    <property type="entry name" value="UDP-3-O-ACYLGLUCOSAMINE N-ACYLTRANSFERASE 1, MITOCHONDRIAL-RELATED"/>
    <property type="match status" value="1"/>
</dbReference>
<gene>
    <name evidence="7 9" type="primary">lpxD</name>
    <name evidence="9" type="ORF">COW11_03475</name>
</gene>
<dbReference type="HAMAP" id="MF_00523">
    <property type="entry name" value="LpxD"/>
    <property type="match status" value="1"/>
</dbReference>
<dbReference type="GO" id="GO:0103118">
    <property type="term" value="F:UDP-3-O-[(3R)-3-hydroxyacyl]-glucosamine N-acyltransferase activity"/>
    <property type="evidence" value="ECO:0007669"/>
    <property type="project" value="UniProtKB-EC"/>
</dbReference>
<dbReference type="UniPathway" id="UPA00973"/>
<dbReference type="PANTHER" id="PTHR43378">
    <property type="entry name" value="UDP-3-O-ACYLGLUCOSAMINE N-ACYLTRANSFERASE"/>
    <property type="match status" value="1"/>
</dbReference>
<keyword evidence="4 7" id="KW-0677">Repeat</keyword>
<evidence type="ECO:0000256" key="6">
    <source>
        <dbReference type="ARBA" id="ARBA00023315"/>
    </source>
</evidence>
<dbReference type="SUPFAM" id="SSF51161">
    <property type="entry name" value="Trimeric LpxA-like enzymes"/>
    <property type="match status" value="1"/>
</dbReference>
<comment type="catalytic activity">
    <reaction evidence="7">
        <text>a UDP-3-O-[(3R)-3-hydroxyacyl]-alpha-D-glucosamine + a (3R)-hydroxyacyl-[ACP] = a UDP-2-N,3-O-bis[(3R)-3-hydroxyacyl]-alpha-D-glucosamine + holo-[ACP] + H(+)</text>
        <dbReference type="Rhea" id="RHEA:53836"/>
        <dbReference type="Rhea" id="RHEA-COMP:9685"/>
        <dbReference type="Rhea" id="RHEA-COMP:9945"/>
        <dbReference type="ChEBI" id="CHEBI:15378"/>
        <dbReference type="ChEBI" id="CHEBI:64479"/>
        <dbReference type="ChEBI" id="CHEBI:78827"/>
        <dbReference type="ChEBI" id="CHEBI:137740"/>
        <dbReference type="ChEBI" id="CHEBI:137748"/>
        <dbReference type="EC" id="2.3.1.191"/>
    </reaction>
</comment>
<dbReference type="Proteomes" id="UP000231267">
    <property type="component" value="Unassembled WGS sequence"/>
</dbReference>
<dbReference type="GO" id="GO:0016410">
    <property type="term" value="F:N-acyltransferase activity"/>
    <property type="evidence" value="ECO:0007669"/>
    <property type="project" value="InterPro"/>
</dbReference>
<evidence type="ECO:0000256" key="4">
    <source>
        <dbReference type="ARBA" id="ARBA00022737"/>
    </source>
</evidence>
<keyword evidence="3 7" id="KW-0808">Transferase</keyword>
<comment type="subunit">
    <text evidence="7">Homotrimer.</text>
</comment>
<evidence type="ECO:0000256" key="2">
    <source>
        <dbReference type="ARBA" id="ARBA00022556"/>
    </source>
</evidence>
<evidence type="ECO:0000256" key="3">
    <source>
        <dbReference type="ARBA" id="ARBA00022679"/>
    </source>
</evidence>
<comment type="similarity">
    <text evidence="7">Belongs to the transferase hexapeptide repeat family. LpxD subfamily.</text>
</comment>
<comment type="function">
    <text evidence="7">Catalyzes the N-acylation of UDP-3-O-acylglucosamine using 3-hydroxyacyl-ACP as the acyl donor. Is involved in the biosynthesis of lipid A, a phosphorylated glycolipid that anchors the lipopolysaccharide to the outer membrane of the cell.</text>
</comment>
<accession>A0A2J0LRG0</accession>
<keyword evidence="1 7" id="KW-0444">Lipid biosynthesis</keyword>
<dbReference type="Pfam" id="PF00132">
    <property type="entry name" value="Hexapep"/>
    <property type="match status" value="3"/>
</dbReference>
<dbReference type="CDD" id="cd03352">
    <property type="entry name" value="LbH_LpxD"/>
    <property type="match status" value="1"/>
</dbReference>
<dbReference type="Gene3D" id="3.40.1390.10">
    <property type="entry name" value="MurE/MurF, N-terminal domain"/>
    <property type="match status" value="1"/>
</dbReference>
<dbReference type="InterPro" id="IPR001451">
    <property type="entry name" value="Hexapep"/>
</dbReference>
<dbReference type="EMBL" id="PFGP01000081">
    <property type="protein sequence ID" value="PIW66427.1"/>
    <property type="molecule type" value="Genomic_DNA"/>
</dbReference>
<feature type="domain" description="UDP-3-O-[3-hydroxymyristoyl] glucosamine N-acyltransferase non-repeat region" evidence="8">
    <location>
        <begin position="21"/>
        <end position="85"/>
    </location>
</feature>
<dbReference type="GO" id="GO:0016020">
    <property type="term" value="C:membrane"/>
    <property type="evidence" value="ECO:0007669"/>
    <property type="project" value="GOC"/>
</dbReference>
<name>A0A2J0LRG0_9BACT</name>
<dbReference type="Gene3D" id="2.160.10.10">
    <property type="entry name" value="Hexapeptide repeat proteins"/>
    <property type="match status" value="1"/>
</dbReference>
<dbReference type="NCBIfam" id="NF002060">
    <property type="entry name" value="PRK00892.1"/>
    <property type="match status" value="1"/>
</dbReference>
<protein>
    <recommendedName>
        <fullName evidence="7">UDP-3-O-acylglucosamine N-acyltransferase</fullName>
        <ecNumber evidence="7">2.3.1.191</ecNumber>
    </recommendedName>
</protein>
<dbReference type="InterPro" id="IPR018357">
    <property type="entry name" value="Hexapep_transf_CS"/>
</dbReference>
<keyword evidence="2 7" id="KW-0441">Lipid A biosynthesis</keyword>
<organism evidence="9 10">
    <name type="scientific">Candidatus Taenaricola geysiri</name>
    <dbReference type="NCBI Taxonomy" id="1974752"/>
    <lineage>
        <taxon>Bacteria</taxon>
        <taxon>Pseudomonadati</taxon>
        <taxon>Candidatus Omnitrophota</taxon>
        <taxon>Candidatus Taenaricola</taxon>
    </lineage>
</organism>
<reference evidence="9 10" key="1">
    <citation type="submission" date="2017-09" db="EMBL/GenBank/DDBJ databases">
        <title>Depth-based differentiation of microbial function through sediment-hosted aquifers and enrichment of novel symbionts in the deep terrestrial subsurface.</title>
        <authorList>
            <person name="Probst A.J."/>
            <person name="Ladd B."/>
            <person name="Jarett J.K."/>
            <person name="Geller-Mcgrath D.E."/>
            <person name="Sieber C.M."/>
            <person name="Emerson J.B."/>
            <person name="Anantharaman K."/>
            <person name="Thomas B.C."/>
            <person name="Malmstrom R."/>
            <person name="Stieglmeier M."/>
            <person name="Klingl A."/>
            <person name="Woyke T."/>
            <person name="Ryan C.M."/>
            <person name="Banfield J.F."/>
        </authorList>
    </citation>
    <scope>NUCLEOTIDE SEQUENCE [LARGE SCALE GENOMIC DNA]</scope>
    <source>
        <strain evidence="9">CG12_big_fil_rev_8_21_14_0_65_43_15</strain>
    </source>
</reference>
<evidence type="ECO:0000256" key="5">
    <source>
        <dbReference type="ARBA" id="ARBA00023098"/>
    </source>
</evidence>
<keyword evidence="6 7" id="KW-0012">Acyltransferase</keyword>
<comment type="pathway">
    <text evidence="7">Bacterial outer membrane biogenesis; LPS lipid A biosynthesis.</text>
</comment>
<evidence type="ECO:0000259" key="8">
    <source>
        <dbReference type="Pfam" id="PF04613"/>
    </source>
</evidence>
<evidence type="ECO:0000313" key="9">
    <source>
        <dbReference type="EMBL" id="PIW66427.1"/>
    </source>
</evidence>
<dbReference type="InterPro" id="IPR020573">
    <property type="entry name" value="UDP_GlcNAc_AcTrfase_non-rep"/>
</dbReference>
<evidence type="ECO:0000256" key="7">
    <source>
        <dbReference type="HAMAP-Rule" id="MF_00523"/>
    </source>
</evidence>
<feature type="active site" description="Proton acceptor" evidence="7">
    <location>
        <position position="238"/>
    </location>
</feature>
<dbReference type="NCBIfam" id="TIGR01853">
    <property type="entry name" value="lipid_A_lpxD"/>
    <property type="match status" value="1"/>
</dbReference>
<dbReference type="Pfam" id="PF04613">
    <property type="entry name" value="LpxD"/>
    <property type="match status" value="1"/>
</dbReference>
<dbReference type="EC" id="2.3.1.191" evidence="7"/>
<dbReference type="AlphaFoldDB" id="A0A2J0LRG0"/>
<dbReference type="PROSITE" id="PS00101">
    <property type="entry name" value="HEXAPEP_TRANSFERASES"/>
    <property type="match status" value="1"/>
</dbReference>
<comment type="caution">
    <text evidence="9">The sequence shown here is derived from an EMBL/GenBank/DDBJ whole genome shotgun (WGS) entry which is preliminary data.</text>
</comment>
<proteinExistence type="inferred from homology"/>
<dbReference type="GO" id="GO:0009245">
    <property type="term" value="P:lipid A biosynthetic process"/>
    <property type="evidence" value="ECO:0007669"/>
    <property type="project" value="UniProtKB-UniRule"/>
</dbReference>
<dbReference type="InterPro" id="IPR007691">
    <property type="entry name" value="LpxD"/>
</dbReference>
<keyword evidence="5 7" id="KW-0443">Lipid metabolism</keyword>